<evidence type="ECO:0000313" key="4">
    <source>
        <dbReference type="EMBL" id="KAF9072543.1"/>
    </source>
</evidence>
<keyword evidence="5" id="KW-1185">Reference proteome</keyword>
<keyword evidence="3" id="KW-0472">Membrane</keyword>
<dbReference type="AlphaFoldDB" id="A0A9P5UBW5"/>
<dbReference type="Gene3D" id="2.60.120.260">
    <property type="entry name" value="Galactose-binding domain-like"/>
    <property type="match status" value="1"/>
</dbReference>
<reference evidence="4" key="1">
    <citation type="submission" date="2020-11" db="EMBL/GenBank/DDBJ databases">
        <authorList>
            <consortium name="DOE Joint Genome Institute"/>
            <person name="Ahrendt S."/>
            <person name="Riley R."/>
            <person name="Andreopoulos W."/>
            <person name="Labutti K."/>
            <person name="Pangilinan J."/>
            <person name="Ruiz-Duenas F.J."/>
            <person name="Barrasa J.M."/>
            <person name="Sanchez-Garcia M."/>
            <person name="Camarero S."/>
            <person name="Miyauchi S."/>
            <person name="Serrano A."/>
            <person name="Linde D."/>
            <person name="Babiker R."/>
            <person name="Drula E."/>
            <person name="Ayuso-Fernandez I."/>
            <person name="Pacheco R."/>
            <person name="Padilla G."/>
            <person name="Ferreira P."/>
            <person name="Barriuso J."/>
            <person name="Kellner H."/>
            <person name="Castanera R."/>
            <person name="Alfaro M."/>
            <person name="Ramirez L."/>
            <person name="Pisabarro A.G."/>
            <person name="Kuo A."/>
            <person name="Tritt A."/>
            <person name="Lipzen A."/>
            <person name="He G."/>
            <person name="Yan M."/>
            <person name="Ng V."/>
            <person name="Cullen D."/>
            <person name="Martin F."/>
            <person name="Rosso M.-N."/>
            <person name="Henrissat B."/>
            <person name="Hibbett D."/>
            <person name="Martinez A.T."/>
            <person name="Grigoriev I.V."/>
        </authorList>
    </citation>
    <scope>NUCLEOTIDE SEQUENCE</scope>
    <source>
        <strain evidence="4">AH 40177</strain>
    </source>
</reference>
<keyword evidence="3" id="KW-1133">Transmembrane helix</keyword>
<feature type="compositionally biased region" description="Polar residues" evidence="2">
    <location>
        <begin position="378"/>
        <end position="396"/>
    </location>
</feature>
<comment type="caution">
    <text evidence="4">The sequence shown here is derived from an EMBL/GenBank/DDBJ whole genome shotgun (WGS) entry which is preliminary data.</text>
</comment>
<evidence type="ECO:0000256" key="1">
    <source>
        <dbReference type="SAM" id="Coils"/>
    </source>
</evidence>
<name>A0A9P5UBW5_9AGAR</name>
<accession>A0A9P5UBW5</accession>
<keyword evidence="1" id="KW-0175">Coiled coil</keyword>
<evidence type="ECO:0000313" key="5">
    <source>
        <dbReference type="Proteomes" id="UP000772434"/>
    </source>
</evidence>
<organism evidence="4 5">
    <name type="scientific">Rhodocollybia butyracea</name>
    <dbReference type="NCBI Taxonomy" id="206335"/>
    <lineage>
        <taxon>Eukaryota</taxon>
        <taxon>Fungi</taxon>
        <taxon>Dikarya</taxon>
        <taxon>Basidiomycota</taxon>
        <taxon>Agaricomycotina</taxon>
        <taxon>Agaricomycetes</taxon>
        <taxon>Agaricomycetidae</taxon>
        <taxon>Agaricales</taxon>
        <taxon>Marasmiineae</taxon>
        <taxon>Omphalotaceae</taxon>
        <taxon>Rhodocollybia</taxon>
    </lineage>
</organism>
<evidence type="ECO:0000256" key="3">
    <source>
        <dbReference type="SAM" id="Phobius"/>
    </source>
</evidence>
<feature type="region of interest" description="Disordered" evidence="2">
    <location>
        <begin position="373"/>
        <end position="398"/>
    </location>
</feature>
<sequence>MSVVLIQDSFFLGDSGEVYTTSPAGTWYNGSALYASKASAEMSGNLHATFQGTSISFVGVSPPSSDSTSFIVAMDSNANYTATYPSYAVGDQTIADYVLITAGSHTNLTGQTIFVDDSNEEITWSGDWWTANDYNVPTGAYDIAPAGNGSHTSTSMGDSFTFLFAGTTINVYGIMSWGSSGTIGALFSVDGYSTSLTFTAANTTSSNGLTNSTNYPLFSNTTLSSGNHTLTVNVTTVSGNLPFIIDYLTYHPNFDNVNSKPQFTGQTGTGSGSSSSGSSSGSGPATSSSSASSTKTHIGAIAGGAVGGVLAIAAVLIAILVYRRRRNRLDQPRYSEALRKTDVLLDSSSSDKLISPPMMEHNVMYPMRHIHRAPGSDYESSSGYASTSGHPSSTADVSKMTIAEKQAELRRRMDEISGLMQQVETQTSASGSGKAIPVDELQARIEQLTKENERLMSTYVLPPAYELEGEDGTESSDIASRSEELTSVSGGRQTLVREEKRVL</sequence>
<evidence type="ECO:0000256" key="2">
    <source>
        <dbReference type="SAM" id="MobiDB-lite"/>
    </source>
</evidence>
<dbReference type="OrthoDB" id="2756615at2759"/>
<feature type="region of interest" description="Disordered" evidence="2">
    <location>
        <begin position="465"/>
        <end position="503"/>
    </location>
</feature>
<dbReference type="PANTHER" id="PTHR16861:SF4">
    <property type="entry name" value="SH3 DOMAIN PROTEIN (AFU_ORTHOLOGUE AFUA_1G13610)"/>
    <property type="match status" value="1"/>
</dbReference>
<gene>
    <name evidence="4" type="ORF">BDP27DRAFT_395826</name>
</gene>
<keyword evidence="3" id="KW-0812">Transmembrane</keyword>
<protein>
    <submittedName>
        <fullName evidence="4">Uncharacterized protein</fullName>
    </submittedName>
</protein>
<dbReference type="Proteomes" id="UP000772434">
    <property type="component" value="Unassembled WGS sequence"/>
</dbReference>
<feature type="region of interest" description="Disordered" evidence="2">
    <location>
        <begin position="259"/>
        <end position="292"/>
    </location>
</feature>
<feature type="coiled-coil region" evidence="1">
    <location>
        <begin position="406"/>
        <end position="458"/>
    </location>
</feature>
<feature type="compositionally biased region" description="Polar residues" evidence="2">
    <location>
        <begin position="475"/>
        <end position="492"/>
    </location>
</feature>
<proteinExistence type="predicted"/>
<feature type="compositionally biased region" description="Low complexity" evidence="2">
    <location>
        <begin position="272"/>
        <end position="292"/>
    </location>
</feature>
<dbReference type="PANTHER" id="PTHR16861">
    <property type="entry name" value="GLYCOPROTEIN 38"/>
    <property type="match status" value="1"/>
</dbReference>
<feature type="transmembrane region" description="Helical" evidence="3">
    <location>
        <begin position="298"/>
        <end position="322"/>
    </location>
</feature>
<dbReference type="EMBL" id="JADNRY010000023">
    <property type="protein sequence ID" value="KAF9072543.1"/>
    <property type="molecule type" value="Genomic_DNA"/>
</dbReference>